<evidence type="ECO:0000256" key="4">
    <source>
        <dbReference type="ARBA" id="ARBA00022692"/>
    </source>
</evidence>
<evidence type="ECO:0000259" key="12">
    <source>
        <dbReference type="Pfam" id="PF07715"/>
    </source>
</evidence>
<dbReference type="InterPro" id="IPR037066">
    <property type="entry name" value="Plug_dom_sf"/>
</dbReference>
<evidence type="ECO:0000256" key="7">
    <source>
        <dbReference type="ARBA" id="ARBA00023237"/>
    </source>
</evidence>
<feature type="chain" id="PRO_5006047451" evidence="10">
    <location>
        <begin position="23"/>
        <end position="1109"/>
    </location>
</feature>
<gene>
    <name evidence="13" type="ORF">BcellWH2_02655</name>
</gene>
<feature type="domain" description="TonB-dependent receptor-like beta-barrel" evidence="11">
    <location>
        <begin position="420"/>
        <end position="872"/>
    </location>
</feature>
<dbReference type="AlphaFoldDB" id="A0A0P0GC70"/>
<sequence>MQVNTKFLVCSLIYMGSLSANAVGSSSLANETVHVSILSADQTKNERNITGRIIDGDTGEALIGVSILVKGASMGTVTDVDGKFSLSVATGDVLEISYIGYKSQSIVVGNQSVLDIRMMSDNELLDEVVVVGYGSQKKVNLTGSVATVNFDDKTLSRPVTTLASTLSGMVAGLNVMQTSSKPNSESSTLRIRGTGTLNDSAPLVLVDGMEMSLNNVNPNDIASISILKDAASCAIYGNRGANGVILLTTKKGTDGKINVTYSGKFSYNTPANLIRMVSNYADYMEFINEASDNAGQAQVFSQTTIDTWRAAASNPNGISESGYPNYVAYPNTDWYDEVYNPKLMQEHSITLTGAEKRTRYSLNATYVDNPGLVVNSGMKKYYMRSNLESQVASFLAVGLNAWGYHVDQERNNVDNLNGLQMQKSTPGTYPYYDGKYGAPEALEEDPVVNNPAYYLNSAGGFYKTTKFFVNPYIKIDFLKNFHLTSNFYYDHYRQENLWHYSDYQERFSFQRGETMNVPPTSELLAEYPVKYYIDGNQSWKNTTTLNWGQIFKGKHDVAALVGYEEFRKWARTTDISKKRMLDTSLTDFDALTEPDYIDGSTTEFSSRSVFGRVTYTYDSRYLFEANVRYDGSSRFSPENRWGIFPSFSAGWRLSEEKFMKKMNWLDNLKLRVSWGQLGNNSIGNYEWQAVYATAPHYAFGNKEVPGLGMGSFSNYNLEWETTTVTNLGIDFSMLKNRLSGTVEVYNKLTDGILYNPTLSPTLSGFSSPRQNIAEVTNKGLEITLGWNDRIGSVSYGISGNFSYNKNEVTKYKGELVRGWQQNADGSSTYYTNLGEVSTGDLQRVLEGHMINEFYVLNVYKGNRNYFNADGTVNPKGGPSDGMIRTEDDMKWLQAMTDAGYKFYPKQGIGKSNIWYGDIIYADLDGDGIYGDDDDKDFQGYSKTPKYYFGFQTNLSWKGIDFSMNWAGAAGFKINWYQSGENSSITWFGYGMGKDVAYDHYFYDPENPNDPRTNLTSANPRLTMDKAAQVSVSGQHILHNGNYLKLKNLTVGYTLPKDWVQKVCMQNVRVYVSGENLLTITKFKGIDPEMMSGVGYAPMRQYAFGVNVTF</sequence>
<accession>A0A0P0GC70</accession>
<keyword evidence="3 8" id="KW-1134">Transmembrane beta strand</keyword>
<dbReference type="InterPro" id="IPR039426">
    <property type="entry name" value="TonB-dep_rcpt-like"/>
</dbReference>
<evidence type="ECO:0000256" key="3">
    <source>
        <dbReference type="ARBA" id="ARBA00022452"/>
    </source>
</evidence>
<keyword evidence="5 9" id="KW-0798">TonB box</keyword>
<evidence type="ECO:0000313" key="14">
    <source>
        <dbReference type="Proteomes" id="UP000061809"/>
    </source>
</evidence>
<dbReference type="InterPro" id="IPR036942">
    <property type="entry name" value="Beta-barrel_TonB_sf"/>
</dbReference>
<keyword evidence="2 8" id="KW-0813">Transport</keyword>
<dbReference type="RefSeq" id="WP_029426254.1">
    <property type="nucleotide sequence ID" value="NZ_CP012801.1"/>
</dbReference>
<keyword evidence="13" id="KW-0675">Receptor</keyword>
<evidence type="ECO:0000259" key="11">
    <source>
        <dbReference type="Pfam" id="PF00593"/>
    </source>
</evidence>
<keyword evidence="7 8" id="KW-0998">Cell outer membrane</keyword>
<dbReference type="FunFam" id="2.170.130.10:FF:000003">
    <property type="entry name" value="SusC/RagA family TonB-linked outer membrane protein"/>
    <property type="match status" value="1"/>
</dbReference>
<feature type="domain" description="TonB-dependent receptor plug" evidence="12">
    <location>
        <begin position="140"/>
        <end position="244"/>
    </location>
</feature>
<keyword evidence="4 8" id="KW-0812">Transmembrane</keyword>
<reference evidence="13 14" key="1">
    <citation type="journal article" date="2015" name="Science">
        <title>Genetic determinants of in vivo fitness and diet responsiveness in multiple human gut Bacteroides.</title>
        <authorList>
            <person name="Wu M."/>
            <person name="McNulty N.P."/>
            <person name="Rodionov D.A."/>
            <person name="Khoroshkin M.S."/>
            <person name="Griffin N.W."/>
            <person name="Cheng J."/>
            <person name="Latreille P."/>
            <person name="Kerstetter R.A."/>
            <person name="Terrapon N."/>
            <person name="Henrissat B."/>
            <person name="Osterman A.L."/>
            <person name="Gordon J.I."/>
        </authorList>
    </citation>
    <scope>NUCLEOTIDE SEQUENCE [LARGE SCALE GENOMIC DNA]</scope>
    <source>
        <strain evidence="13 14">WH2</strain>
    </source>
</reference>
<dbReference type="Gene3D" id="2.40.170.20">
    <property type="entry name" value="TonB-dependent receptor, beta-barrel domain"/>
    <property type="match status" value="1"/>
</dbReference>
<dbReference type="GO" id="GO:0009279">
    <property type="term" value="C:cell outer membrane"/>
    <property type="evidence" value="ECO:0007669"/>
    <property type="project" value="UniProtKB-SubCell"/>
</dbReference>
<name>A0A0P0GC70_9BACE</name>
<evidence type="ECO:0000256" key="9">
    <source>
        <dbReference type="RuleBase" id="RU003357"/>
    </source>
</evidence>
<evidence type="ECO:0000256" key="10">
    <source>
        <dbReference type="SAM" id="SignalP"/>
    </source>
</evidence>
<dbReference type="PATRIC" id="fig|246787.4.peg.2732"/>
<dbReference type="PROSITE" id="PS52016">
    <property type="entry name" value="TONB_DEPENDENT_REC_3"/>
    <property type="match status" value="1"/>
</dbReference>
<dbReference type="InterPro" id="IPR023996">
    <property type="entry name" value="TonB-dep_OMP_SusC/RagA"/>
</dbReference>
<dbReference type="Gene3D" id="2.60.40.1120">
    <property type="entry name" value="Carboxypeptidase-like, regulatory domain"/>
    <property type="match status" value="1"/>
</dbReference>
<organism evidence="13 14">
    <name type="scientific">Bacteroides cellulosilyticus</name>
    <dbReference type="NCBI Taxonomy" id="246787"/>
    <lineage>
        <taxon>Bacteria</taxon>
        <taxon>Pseudomonadati</taxon>
        <taxon>Bacteroidota</taxon>
        <taxon>Bacteroidia</taxon>
        <taxon>Bacteroidales</taxon>
        <taxon>Bacteroidaceae</taxon>
        <taxon>Bacteroides</taxon>
    </lineage>
</organism>
<evidence type="ECO:0000256" key="5">
    <source>
        <dbReference type="ARBA" id="ARBA00023077"/>
    </source>
</evidence>
<comment type="similarity">
    <text evidence="8 9">Belongs to the TonB-dependent receptor family.</text>
</comment>
<dbReference type="InterPro" id="IPR000531">
    <property type="entry name" value="Beta-barrel_TonB"/>
</dbReference>
<evidence type="ECO:0000256" key="2">
    <source>
        <dbReference type="ARBA" id="ARBA00022448"/>
    </source>
</evidence>
<proteinExistence type="inferred from homology"/>
<dbReference type="Pfam" id="PF00593">
    <property type="entry name" value="TonB_dep_Rec_b-barrel"/>
    <property type="match status" value="1"/>
</dbReference>
<dbReference type="InterPro" id="IPR023997">
    <property type="entry name" value="TonB-dep_OMP_SusC/RagA_CS"/>
</dbReference>
<protein>
    <submittedName>
        <fullName evidence="13">TonB dependent receptor</fullName>
    </submittedName>
</protein>
<feature type="signal peptide" evidence="10">
    <location>
        <begin position="1"/>
        <end position="22"/>
    </location>
</feature>
<dbReference type="KEGG" id="bcel:BcellWH2_02655"/>
<keyword evidence="6 8" id="KW-0472">Membrane</keyword>
<dbReference type="InterPro" id="IPR008969">
    <property type="entry name" value="CarboxyPept-like_regulatory"/>
</dbReference>
<keyword evidence="10" id="KW-0732">Signal</keyword>
<dbReference type="Pfam" id="PF13715">
    <property type="entry name" value="CarbopepD_reg_2"/>
    <property type="match status" value="1"/>
</dbReference>
<dbReference type="EMBL" id="CP012801">
    <property type="protein sequence ID" value="ALJ59894.1"/>
    <property type="molecule type" value="Genomic_DNA"/>
</dbReference>
<dbReference type="NCBIfam" id="TIGR04057">
    <property type="entry name" value="SusC_RagA_signa"/>
    <property type="match status" value="1"/>
</dbReference>
<comment type="subcellular location">
    <subcellularLocation>
        <location evidence="1 8">Cell outer membrane</location>
        <topology evidence="1 8">Multi-pass membrane protein</topology>
    </subcellularLocation>
</comment>
<dbReference type="FunFam" id="2.60.40.1120:FF:000003">
    <property type="entry name" value="Outer membrane protein Omp121"/>
    <property type="match status" value="1"/>
</dbReference>
<dbReference type="Pfam" id="PF07715">
    <property type="entry name" value="Plug"/>
    <property type="match status" value="1"/>
</dbReference>
<dbReference type="InterPro" id="IPR012910">
    <property type="entry name" value="Plug_dom"/>
</dbReference>
<dbReference type="Proteomes" id="UP000061809">
    <property type="component" value="Chromosome"/>
</dbReference>
<dbReference type="NCBIfam" id="TIGR04056">
    <property type="entry name" value="OMP_RagA_SusC"/>
    <property type="match status" value="1"/>
</dbReference>
<evidence type="ECO:0000313" key="13">
    <source>
        <dbReference type="EMBL" id="ALJ59894.1"/>
    </source>
</evidence>
<dbReference type="Gene3D" id="2.170.130.10">
    <property type="entry name" value="TonB-dependent receptor, plug domain"/>
    <property type="match status" value="1"/>
</dbReference>
<evidence type="ECO:0000256" key="8">
    <source>
        <dbReference type="PROSITE-ProRule" id="PRU01360"/>
    </source>
</evidence>
<evidence type="ECO:0000256" key="1">
    <source>
        <dbReference type="ARBA" id="ARBA00004571"/>
    </source>
</evidence>
<evidence type="ECO:0000256" key="6">
    <source>
        <dbReference type="ARBA" id="ARBA00023136"/>
    </source>
</evidence>
<dbReference type="SUPFAM" id="SSF56935">
    <property type="entry name" value="Porins"/>
    <property type="match status" value="1"/>
</dbReference>
<dbReference type="SUPFAM" id="SSF49464">
    <property type="entry name" value="Carboxypeptidase regulatory domain-like"/>
    <property type="match status" value="1"/>
</dbReference>